<gene>
    <name evidence="3" type="ORF">D0Z07_2954</name>
</gene>
<feature type="region of interest" description="Disordered" evidence="1">
    <location>
        <begin position="534"/>
        <end position="575"/>
    </location>
</feature>
<feature type="region of interest" description="Disordered" evidence="1">
    <location>
        <begin position="109"/>
        <end position="131"/>
    </location>
</feature>
<feature type="compositionally biased region" description="Polar residues" evidence="1">
    <location>
        <begin position="732"/>
        <end position="745"/>
    </location>
</feature>
<dbReference type="OrthoDB" id="6513042at2759"/>
<feature type="compositionally biased region" description="Basic and acidic residues" evidence="1">
    <location>
        <begin position="239"/>
        <end position="252"/>
    </location>
</feature>
<dbReference type="PANTHER" id="PTHR28535:SF1">
    <property type="entry name" value="PROTEIN ZGRF1"/>
    <property type="match status" value="1"/>
</dbReference>
<feature type="compositionally biased region" description="Low complexity" evidence="1">
    <location>
        <begin position="202"/>
        <end position="214"/>
    </location>
</feature>
<dbReference type="EMBL" id="VNKQ01000006">
    <property type="protein sequence ID" value="KAG0650303.1"/>
    <property type="molecule type" value="Genomic_DNA"/>
</dbReference>
<dbReference type="InterPro" id="IPR018838">
    <property type="entry name" value="ZGRF1-like_N"/>
</dbReference>
<feature type="region of interest" description="Disordered" evidence="1">
    <location>
        <begin position="166"/>
        <end position="346"/>
    </location>
</feature>
<dbReference type="Proteomes" id="UP000785200">
    <property type="component" value="Unassembled WGS sequence"/>
</dbReference>
<feature type="region of interest" description="Disordered" evidence="1">
    <location>
        <begin position="732"/>
        <end position="795"/>
    </location>
</feature>
<evidence type="ECO:0000256" key="1">
    <source>
        <dbReference type="SAM" id="MobiDB-lite"/>
    </source>
</evidence>
<feature type="compositionally biased region" description="Polar residues" evidence="1">
    <location>
        <begin position="112"/>
        <end position="125"/>
    </location>
</feature>
<evidence type="ECO:0000259" key="2">
    <source>
        <dbReference type="Pfam" id="PF10382"/>
    </source>
</evidence>
<organism evidence="3 4">
    <name type="scientific">Hyphodiscus hymeniophilus</name>
    <dbReference type="NCBI Taxonomy" id="353542"/>
    <lineage>
        <taxon>Eukaryota</taxon>
        <taxon>Fungi</taxon>
        <taxon>Dikarya</taxon>
        <taxon>Ascomycota</taxon>
        <taxon>Pezizomycotina</taxon>
        <taxon>Leotiomycetes</taxon>
        <taxon>Helotiales</taxon>
        <taxon>Hyphodiscaceae</taxon>
        <taxon>Hyphodiscus</taxon>
    </lineage>
</organism>
<feature type="region of interest" description="Disordered" evidence="1">
    <location>
        <begin position="627"/>
        <end position="680"/>
    </location>
</feature>
<evidence type="ECO:0000313" key="4">
    <source>
        <dbReference type="Proteomes" id="UP000785200"/>
    </source>
</evidence>
<protein>
    <submittedName>
        <fullName evidence="3">GRF-type zinc finger domain-containing 1</fullName>
    </submittedName>
</protein>
<feature type="compositionally biased region" description="Basic and acidic residues" evidence="1">
    <location>
        <begin position="166"/>
        <end position="187"/>
    </location>
</feature>
<reference evidence="3" key="1">
    <citation type="submission" date="2019-07" db="EMBL/GenBank/DDBJ databases">
        <title>Hyphodiscus hymeniophilus genome sequencing and assembly.</title>
        <authorList>
            <person name="Kramer G."/>
            <person name="Nodwell J."/>
        </authorList>
    </citation>
    <scope>NUCLEOTIDE SEQUENCE</scope>
    <source>
        <strain evidence="3">ATCC 34498</strain>
    </source>
</reference>
<evidence type="ECO:0000313" key="3">
    <source>
        <dbReference type="EMBL" id="KAG0650303.1"/>
    </source>
</evidence>
<feature type="compositionally biased region" description="Basic and acidic residues" evidence="1">
    <location>
        <begin position="872"/>
        <end position="881"/>
    </location>
</feature>
<feature type="compositionally biased region" description="Basic and acidic residues" evidence="1">
    <location>
        <begin position="645"/>
        <end position="654"/>
    </location>
</feature>
<feature type="compositionally biased region" description="Polar residues" evidence="1">
    <location>
        <begin position="631"/>
        <end position="644"/>
    </location>
</feature>
<feature type="compositionally biased region" description="Polar residues" evidence="1">
    <location>
        <begin position="188"/>
        <end position="198"/>
    </location>
</feature>
<feature type="compositionally biased region" description="Polar residues" evidence="1">
    <location>
        <begin position="562"/>
        <end position="575"/>
    </location>
</feature>
<feature type="compositionally biased region" description="Basic and acidic residues" evidence="1">
    <location>
        <begin position="317"/>
        <end position="345"/>
    </location>
</feature>
<feature type="region of interest" description="Disordered" evidence="1">
    <location>
        <begin position="868"/>
        <end position="914"/>
    </location>
</feature>
<dbReference type="Pfam" id="PF10382">
    <property type="entry name" value="ZGRF1-like_N"/>
    <property type="match status" value="1"/>
</dbReference>
<comment type="caution">
    <text evidence="3">The sequence shown here is derived from an EMBL/GenBank/DDBJ whole genome shotgun (WGS) entry which is preliminary data.</text>
</comment>
<accession>A0A9P6VLM4</accession>
<dbReference type="GO" id="GO:0035861">
    <property type="term" value="C:site of double-strand break"/>
    <property type="evidence" value="ECO:0007669"/>
    <property type="project" value="TreeGrafter"/>
</dbReference>
<feature type="compositionally biased region" description="Polar residues" evidence="1">
    <location>
        <begin position="265"/>
        <end position="286"/>
    </location>
</feature>
<dbReference type="GO" id="GO:0005634">
    <property type="term" value="C:nucleus"/>
    <property type="evidence" value="ECO:0007669"/>
    <property type="project" value="TreeGrafter"/>
</dbReference>
<dbReference type="GO" id="GO:0006302">
    <property type="term" value="P:double-strand break repair"/>
    <property type="evidence" value="ECO:0007669"/>
    <property type="project" value="TreeGrafter"/>
</dbReference>
<proteinExistence type="predicted"/>
<keyword evidence="4" id="KW-1185">Reference proteome</keyword>
<dbReference type="InterPro" id="IPR052800">
    <property type="entry name" value="DNA_Repair_Helicase_ZGRF1"/>
</dbReference>
<name>A0A9P6VLM4_9HELO</name>
<feature type="domain" description="5'-3' DNA helicase ZGRF1-like N-terminal" evidence="2">
    <location>
        <begin position="12"/>
        <end position="93"/>
    </location>
</feature>
<dbReference type="AlphaFoldDB" id="A0A9P6VLM4"/>
<dbReference type="PANTHER" id="PTHR28535">
    <property type="entry name" value="ZINC FINGER GRF-TYPE CONTAINING 1"/>
    <property type="match status" value="1"/>
</dbReference>
<sequence>MDVPHTQNTAPVLEFRCLYTSDLRRKQKRWQDGRLKFHTFNRRVMVYDDRSNFVGDTHWRNDYEFAEGEELGLERGGIMVEVGECVGKRDQDLTELVDKRVKDREERIAAKNASTPLRPQPSLNPHTPACSALLRPKSLNAVLGNPNGHYGKALMPNLSLFEQRKQENRDLNESERPTKRRKQDDTPPSKSGYAQSLMGTKLSLSSSLPPTSVSIRYEPFKSSIQRPPAETIDLTGDDELTRPHQRKDEKMVAKLSRKNPHKSPPSRSGYASNLTGASLNLKTPGSMSHERPLTSLGLNRRNLYPADDAGSSSAVETDSRMGEKDLEERPKREPQKEKEPAEKKSKLCFRNSQAVFRASSPPVVSRATSFSRSTIEDKGIEASLLCRLPDQPVSALRIKSRPRKMMMLMERPISRSSAPLKSSDNIQMAPGNLQALEPVVVPQKPVLSQATLRWDSTRNLQICEKRESVAQASYSNSSRIAMDAEETVEAVGFVSSKSSNLDFPATEHDLSDPHEPTQRIVEVPKVLSTSIISSSEGRNSIGGLPQESQMLPQMQKPRSPELPQQSTISSADATSSMLSTSVESLAADNKAKRLVRKACDNSITEVTRPNLPVPVNKIHRDVEVGGLEKIPSTQELDPSQNAETSPRKTPETRNIDTTPQPPSPGPNAITGPIDSPSIDVLDRNINGHVRKILSTHDEDTSIPTLEVRPKPPSLPAHYNSAIQSVTNHFRSTIKSSASPPEQTVEQQPMPQQPAPPASIIEAQKPEPMSSEVAVKSSPKLSPPMAERLASAAPQRVEDVGATTGQAIPAVLNIGPRPQPKLINPATRGPSIQMTASRTVNALVPAFNAPAMMPPPARTFTSPGRSLALNESGDGRVKEAAKEVTPGGPWSQESYDLFGTWRPPGRDRTASTVNG</sequence>